<evidence type="ECO:0000256" key="6">
    <source>
        <dbReference type="ARBA" id="ARBA00022833"/>
    </source>
</evidence>
<dbReference type="Pfam" id="PF08532">
    <property type="entry name" value="Glyco_hydro_42M"/>
    <property type="match status" value="1"/>
</dbReference>
<protein>
    <recommendedName>
        <fullName evidence="3 8">Beta-galactosidase</fullName>
        <shortName evidence="8">Beta-gal</shortName>
        <ecNumber evidence="3 8">3.2.1.23</ecNumber>
    </recommendedName>
</protein>
<evidence type="ECO:0000256" key="7">
    <source>
        <dbReference type="ARBA" id="ARBA00023295"/>
    </source>
</evidence>
<sequence length="652" mass="73481">MTAPTLGVCYYPEHWPEERWESDAARMAEVGIGFVRIGEFAWSKLEPRPGELDFSWMVRSMDVLGRHGLKVIVGTPTATPPRWMMDKHPDMVAVDENGRPRNFGSRRHYCFSHEGYRQECARITQLLIDHVGQHPALGGWQTDNEYGCHSTTLSYSEAARQGFRTWLRQRYGTVEALNEAWGNIFWSMEYNDFDQIDLPLLTVTEPNPNASLDFRRYSSDQVAAFNKVQYDLLKAARPDLPVIHNFMGRFTDFDHYELAKTIDVASWDSYPIGHLDVSDESPEVKAQFLRQGEPDAQGLQHDIYRSVGRGRWWIMEQQPGPVNWASYNPDPLPGMARLWAWEAFAHGAEVVSYFRWRQYHSAQEQMHAGLLRPDSEPAPAYNEALQVAQELKSTGIGGEARKARVAIVYDYESEWAWSVQPQAKGFSHHAHVKAAYGPLRKRGVDVDILSAQTDSFAGYDLVIIPALFAWSDQLRTALANYEGHLLIGPRTGSKTGNFTIPSGLAPDLPRNMLDAKVVRVDSTNPAIEVSVRGGGAVRHWRERLETRAEVEFEDEEGFPVLVSQGRLFYLAASGDRSLMQRVIDRMLDEANLPTLNLPAGVRCRVRDGFRVYFNYGTGPATLVKADDEADYVVGSETIPAAGVTVARLSRGD</sequence>
<dbReference type="GO" id="GO:0005975">
    <property type="term" value="P:carbohydrate metabolic process"/>
    <property type="evidence" value="ECO:0007669"/>
    <property type="project" value="InterPro"/>
</dbReference>
<evidence type="ECO:0000256" key="1">
    <source>
        <dbReference type="ARBA" id="ARBA00001412"/>
    </source>
</evidence>
<dbReference type="SUPFAM" id="SSF52317">
    <property type="entry name" value="Class I glutamine amidotransferase-like"/>
    <property type="match status" value="1"/>
</dbReference>
<dbReference type="Gene3D" id="3.20.20.80">
    <property type="entry name" value="Glycosidases"/>
    <property type="match status" value="1"/>
</dbReference>
<reference evidence="9 10" key="1">
    <citation type="journal article" date="2015" name="Int. J. Syst. Evol. Microbiol.">
        <title>Youhaiella tibetensis gen. nov., sp. nov., isolated from subsurface sediment.</title>
        <authorList>
            <person name="Wang Y.X."/>
            <person name="Huang F.Q."/>
            <person name="Nogi Y."/>
            <person name="Pang S.J."/>
            <person name="Wang P.K."/>
            <person name="Lv J."/>
        </authorList>
    </citation>
    <scope>NUCLEOTIDE SEQUENCE [LARGE SCALE GENOMIC DNA]</scope>
    <source>
        <strain evidence="10">fig4</strain>
    </source>
</reference>
<dbReference type="CDD" id="cd03143">
    <property type="entry name" value="A4_beta-galactosidase_middle_domain"/>
    <property type="match status" value="1"/>
</dbReference>
<dbReference type="InterPro" id="IPR029062">
    <property type="entry name" value="Class_I_gatase-like"/>
</dbReference>
<dbReference type="KEGG" id="yti:FNA67_10120"/>
<keyword evidence="4" id="KW-0479">Metal-binding</keyword>
<dbReference type="EMBL" id="CP041690">
    <property type="protein sequence ID" value="QEE20501.1"/>
    <property type="molecule type" value="Genomic_DNA"/>
</dbReference>
<organism evidence="9 10">
    <name type="scientific">Paradevosia tibetensis</name>
    <dbReference type="NCBI Taxonomy" id="1447062"/>
    <lineage>
        <taxon>Bacteria</taxon>
        <taxon>Pseudomonadati</taxon>
        <taxon>Pseudomonadota</taxon>
        <taxon>Alphaproteobacteria</taxon>
        <taxon>Hyphomicrobiales</taxon>
        <taxon>Devosiaceae</taxon>
        <taxon>Paradevosia</taxon>
    </lineage>
</organism>
<dbReference type="PANTHER" id="PTHR36447">
    <property type="entry name" value="BETA-GALACTOSIDASE GANA"/>
    <property type="match status" value="1"/>
</dbReference>
<accession>A0A5B9DMC5</accession>
<dbReference type="Proteomes" id="UP000321062">
    <property type="component" value="Chromosome"/>
</dbReference>
<dbReference type="GO" id="GO:0009341">
    <property type="term" value="C:beta-galactosidase complex"/>
    <property type="evidence" value="ECO:0007669"/>
    <property type="project" value="InterPro"/>
</dbReference>
<keyword evidence="6" id="KW-0862">Zinc</keyword>
<gene>
    <name evidence="9" type="ORF">FNA67_10120</name>
</gene>
<dbReference type="SUPFAM" id="SSF51011">
    <property type="entry name" value="Glycosyl hydrolase domain"/>
    <property type="match status" value="1"/>
</dbReference>
<evidence type="ECO:0000313" key="9">
    <source>
        <dbReference type="EMBL" id="QEE20501.1"/>
    </source>
</evidence>
<dbReference type="InterPro" id="IPR013780">
    <property type="entry name" value="Glyco_hydro_b"/>
</dbReference>
<dbReference type="RefSeq" id="WP_147655948.1">
    <property type="nucleotide sequence ID" value="NZ_BMFM01000001.1"/>
</dbReference>
<dbReference type="PIRSF" id="PIRSF001084">
    <property type="entry name" value="B-galactosidase"/>
    <property type="match status" value="1"/>
</dbReference>
<dbReference type="GO" id="GO:0046872">
    <property type="term" value="F:metal ion binding"/>
    <property type="evidence" value="ECO:0007669"/>
    <property type="project" value="UniProtKB-KW"/>
</dbReference>
<keyword evidence="10" id="KW-1185">Reference proteome</keyword>
<keyword evidence="7 8" id="KW-0326">Glycosidase</keyword>
<dbReference type="PANTHER" id="PTHR36447:SF2">
    <property type="entry name" value="BETA-GALACTOSIDASE YESZ"/>
    <property type="match status" value="1"/>
</dbReference>
<proteinExistence type="inferred from homology"/>
<dbReference type="InterPro" id="IPR013738">
    <property type="entry name" value="Beta_galactosidase_Trimer"/>
</dbReference>
<evidence type="ECO:0000313" key="10">
    <source>
        <dbReference type="Proteomes" id="UP000321062"/>
    </source>
</evidence>
<dbReference type="EC" id="3.2.1.23" evidence="3 8"/>
<dbReference type="AlphaFoldDB" id="A0A5B9DMC5"/>
<name>A0A5B9DMC5_9HYPH</name>
<dbReference type="Gene3D" id="2.60.40.1180">
    <property type="entry name" value="Golgi alpha-mannosidase II"/>
    <property type="match status" value="1"/>
</dbReference>
<comment type="catalytic activity">
    <reaction evidence="1 8">
        <text>Hydrolysis of terminal non-reducing beta-D-galactose residues in beta-D-galactosides.</text>
        <dbReference type="EC" id="3.2.1.23"/>
    </reaction>
</comment>
<evidence type="ECO:0000256" key="8">
    <source>
        <dbReference type="PIRNR" id="PIRNR001084"/>
    </source>
</evidence>
<keyword evidence="5 8" id="KW-0378">Hydrolase</keyword>
<dbReference type="InterPro" id="IPR013529">
    <property type="entry name" value="Glyco_hydro_42_N"/>
</dbReference>
<dbReference type="Gene3D" id="3.40.50.880">
    <property type="match status" value="1"/>
</dbReference>
<evidence type="ECO:0000256" key="4">
    <source>
        <dbReference type="ARBA" id="ARBA00022723"/>
    </source>
</evidence>
<comment type="similarity">
    <text evidence="2 8">Belongs to the glycosyl hydrolase 42 family.</text>
</comment>
<dbReference type="InterPro" id="IPR017853">
    <property type="entry name" value="GH"/>
</dbReference>
<dbReference type="InterPro" id="IPR003476">
    <property type="entry name" value="Glyco_hydro_42"/>
</dbReference>
<dbReference type="OrthoDB" id="9800974at2"/>
<evidence type="ECO:0000256" key="5">
    <source>
        <dbReference type="ARBA" id="ARBA00022801"/>
    </source>
</evidence>
<dbReference type="GO" id="GO:0004565">
    <property type="term" value="F:beta-galactosidase activity"/>
    <property type="evidence" value="ECO:0007669"/>
    <property type="project" value="UniProtKB-EC"/>
</dbReference>
<dbReference type="Pfam" id="PF02449">
    <property type="entry name" value="Glyco_hydro_42"/>
    <property type="match status" value="1"/>
</dbReference>
<evidence type="ECO:0000256" key="3">
    <source>
        <dbReference type="ARBA" id="ARBA00012756"/>
    </source>
</evidence>
<evidence type="ECO:0000256" key="2">
    <source>
        <dbReference type="ARBA" id="ARBA00005940"/>
    </source>
</evidence>
<dbReference type="SUPFAM" id="SSF51445">
    <property type="entry name" value="(Trans)glycosidases"/>
    <property type="match status" value="1"/>
</dbReference>